<accession>A0ACC0N6Z0</accession>
<organism evidence="1 2">
    <name type="scientific">Rhododendron molle</name>
    <name type="common">Chinese azalea</name>
    <name type="synonym">Azalea mollis</name>
    <dbReference type="NCBI Taxonomy" id="49168"/>
    <lineage>
        <taxon>Eukaryota</taxon>
        <taxon>Viridiplantae</taxon>
        <taxon>Streptophyta</taxon>
        <taxon>Embryophyta</taxon>
        <taxon>Tracheophyta</taxon>
        <taxon>Spermatophyta</taxon>
        <taxon>Magnoliopsida</taxon>
        <taxon>eudicotyledons</taxon>
        <taxon>Gunneridae</taxon>
        <taxon>Pentapetalae</taxon>
        <taxon>asterids</taxon>
        <taxon>Ericales</taxon>
        <taxon>Ericaceae</taxon>
        <taxon>Ericoideae</taxon>
        <taxon>Rhodoreae</taxon>
        <taxon>Rhododendron</taxon>
    </lineage>
</organism>
<comment type="caution">
    <text evidence="1">The sequence shown here is derived from an EMBL/GenBank/DDBJ whole genome shotgun (WGS) entry which is preliminary data.</text>
</comment>
<evidence type="ECO:0000313" key="1">
    <source>
        <dbReference type="EMBL" id="KAI8548849.1"/>
    </source>
</evidence>
<dbReference type="Proteomes" id="UP001062846">
    <property type="component" value="Chromosome 7"/>
</dbReference>
<keyword evidence="2" id="KW-1185">Reference proteome</keyword>
<name>A0ACC0N6Z0_RHOML</name>
<proteinExistence type="predicted"/>
<protein>
    <submittedName>
        <fullName evidence="1">Uncharacterized protein</fullName>
    </submittedName>
</protein>
<gene>
    <name evidence="1" type="ORF">RHMOL_Rhmol07G0306000</name>
</gene>
<sequence>MLWRWSSMKVRSGKNHQARKKRASSSKAVLRIHSTGYSSGTAGTVSSVLVTNLKTGLRKGDWEKAEIHFHAIPDQVVDDLVGTTESMMGLPKALTERLILEAH</sequence>
<evidence type="ECO:0000313" key="2">
    <source>
        <dbReference type="Proteomes" id="UP001062846"/>
    </source>
</evidence>
<reference evidence="1" key="1">
    <citation type="submission" date="2022-02" db="EMBL/GenBank/DDBJ databases">
        <title>Plant Genome Project.</title>
        <authorList>
            <person name="Zhang R.-G."/>
        </authorList>
    </citation>
    <scope>NUCLEOTIDE SEQUENCE</scope>
    <source>
        <strain evidence="1">AT1</strain>
    </source>
</reference>
<dbReference type="EMBL" id="CM046394">
    <property type="protein sequence ID" value="KAI8548849.1"/>
    <property type="molecule type" value="Genomic_DNA"/>
</dbReference>